<dbReference type="Pfam" id="PF00596">
    <property type="entry name" value="Aldolase_II"/>
    <property type="match status" value="1"/>
</dbReference>
<dbReference type="InterPro" id="IPR050197">
    <property type="entry name" value="Aldolase_class_II_sugar_metab"/>
</dbReference>
<name>A0ABZ1YY76_9NOCA</name>
<dbReference type="SUPFAM" id="SSF53639">
    <property type="entry name" value="AraD/HMP-PK domain-like"/>
    <property type="match status" value="1"/>
</dbReference>
<keyword evidence="5" id="KW-1185">Reference proteome</keyword>
<organism evidence="4 5">
    <name type="scientific">Nocardia vinacea</name>
    <dbReference type="NCBI Taxonomy" id="96468"/>
    <lineage>
        <taxon>Bacteria</taxon>
        <taxon>Bacillati</taxon>
        <taxon>Actinomycetota</taxon>
        <taxon>Actinomycetes</taxon>
        <taxon>Mycobacteriales</taxon>
        <taxon>Nocardiaceae</taxon>
        <taxon>Nocardia</taxon>
    </lineage>
</organism>
<dbReference type="PANTHER" id="PTHR22789">
    <property type="entry name" value="FUCULOSE PHOSPHATE ALDOLASE"/>
    <property type="match status" value="1"/>
</dbReference>
<evidence type="ECO:0000313" key="4">
    <source>
        <dbReference type="EMBL" id="WUV46835.1"/>
    </source>
</evidence>
<dbReference type="RefSeq" id="WP_327099750.1">
    <property type="nucleotide sequence ID" value="NZ_CP109149.1"/>
</dbReference>
<keyword evidence="2" id="KW-0456">Lyase</keyword>
<evidence type="ECO:0000259" key="3">
    <source>
        <dbReference type="SMART" id="SM01007"/>
    </source>
</evidence>
<gene>
    <name evidence="4" type="ORF">OG563_00800</name>
</gene>
<dbReference type="EMBL" id="CP109441">
    <property type="protein sequence ID" value="WUV46835.1"/>
    <property type="molecule type" value="Genomic_DNA"/>
</dbReference>
<evidence type="ECO:0000256" key="2">
    <source>
        <dbReference type="ARBA" id="ARBA00023239"/>
    </source>
</evidence>
<dbReference type="Proteomes" id="UP001432062">
    <property type="component" value="Chromosome"/>
</dbReference>
<dbReference type="InterPro" id="IPR036409">
    <property type="entry name" value="Aldolase_II/adducin_N_sf"/>
</dbReference>
<keyword evidence="1" id="KW-0479">Metal-binding</keyword>
<evidence type="ECO:0000256" key="1">
    <source>
        <dbReference type="ARBA" id="ARBA00022723"/>
    </source>
</evidence>
<dbReference type="Gene3D" id="3.40.225.10">
    <property type="entry name" value="Class II aldolase/adducin N-terminal domain"/>
    <property type="match status" value="1"/>
</dbReference>
<feature type="domain" description="Class II aldolase/adducin N-terminal" evidence="3">
    <location>
        <begin position="10"/>
        <end position="183"/>
    </location>
</feature>
<proteinExistence type="predicted"/>
<reference evidence="4" key="1">
    <citation type="submission" date="2022-10" db="EMBL/GenBank/DDBJ databases">
        <title>The complete genomes of actinobacterial strains from the NBC collection.</title>
        <authorList>
            <person name="Joergensen T.S."/>
            <person name="Alvarez Arevalo M."/>
            <person name="Sterndorff E.B."/>
            <person name="Faurdal D."/>
            <person name="Vuksanovic O."/>
            <person name="Mourched A.-S."/>
            <person name="Charusanti P."/>
            <person name="Shaw S."/>
            <person name="Blin K."/>
            <person name="Weber T."/>
        </authorList>
    </citation>
    <scope>NUCLEOTIDE SEQUENCE</scope>
    <source>
        <strain evidence="4">NBC_01482</strain>
    </source>
</reference>
<dbReference type="SMART" id="SM01007">
    <property type="entry name" value="Aldolase_II"/>
    <property type="match status" value="1"/>
</dbReference>
<dbReference type="PANTHER" id="PTHR22789:SF0">
    <property type="entry name" value="3-OXO-TETRONATE 4-PHOSPHATE DECARBOXYLASE-RELATED"/>
    <property type="match status" value="1"/>
</dbReference>
<dbReference type="InterPro" id="IPR001303">
    <property type="entry name" value="Aldolase_II/adducin_N"/>
</dbReference>
<evidence type="ECO:0000313" key="5">
    <source>
        <dbReference type="Proteomes" id="UP001432062"/>
    </source>
</evidence>
<sequence>MTTIAPTERAEVAAACQRLAAQGLLIGTAGNVSLRCGDLVAVTATGAVLAEVIADDVTVVDLAGQVVAGRYAPTSELGLHLDVYRTYATQAVVHTHAPKATAIACVLDELPVIHYQQLLLGGATRVAPFHPFGTVELADAVRTALQGRQSALLANHGAVTIGASLDDAAESALLLEWACALYLDAMTIGRPRELTEQQQAAVVEVALRTGYGTRKPLDKDTE</sequence>
<protein>
    <submittedName>
        <fullName evidence="4">Class II aldolase/adducin family protein</fullName>
    </submittedName>
</protein>
<accession>A0ABZ1YY76</accession>